<dbReference type="Pfam" id="PF01585">
    <property type="entry name" value="G-patch"/>
    <property type="match status" value="1"/>
</dbReference>
<dbReference type="AlphaFoldDB" id="A0A9Q8QJG9"/>
<keyword evidence="2" id="KW-0690">Ribosome biogenesis</keyword>
<dbReference type="GO" id="GO:0005730">
    <property type="term" value="C:nucleolus"/>
    <property type="evidence" value="ECO:0007669"/>
    <property type="project" value="UniProtKB-SubCell"/>
</dbReference>
<dbReference type="PANTHER" id="PTHR23149">
    <property type="entry name" value="G PATCH DOMAIN CONTAINING PROTEIN"/>
    <property type="match status" value="1"/>
</dbReference>
<dbReference type="GO" id="GO:0016746">
    <property type="term" value="F:acyltransferase activity"/>
    <property type="evidence" value="ECO:0007669"/>
    <property type="project" value="UniProtKB-KW"/>
</dbReference>
<dbReference type="InterPro" id="IPR000467">
    <property type="entry name" value="G_patch_dom"/>
</dbReference>
<name>A0A9Q8QJG9_9HYPO</name>
<comment type="function">
    <text evidence="7">Involved in rRNA-processing at A0, A1 and A2 sites and negatively regulates telomerase.</text>
</comment>
<reference evidence="10" key="1">
    <citation type="submission" date="2021-11" db="EMBL/GenBank/DDBJ databases">
        <title>Purpureocillium_takamizusanense_genome.</title>
        <authorList>
            <person name="Nguyen N.-H."/>
        </authorList>
    </citation>
    <scope>NUCLEOTIDE SEQUENCE</scope>
    <source>
        <strain evidence="10">PT3</strain>
    </source>
</reference>
<feature type="compositionally biased region" description="Basic and acidic residues" evidence="8">
    <location>
        <begin position="225"/>
        <end position="251"/>
    </location>
</feature>
<comment type="subcellular location">
    <subcellularLocation>
        <location evidence="1">Nucleus</location>
        <location evidence="1">Nucleolus</location>
    </subcellularLocation>
</comment>
<evidence type="ECO:0000313" key="10">
    <source>
        <dbReference type="EMBL" id="UNI20983.1"/>
    </source>
</evidence>
<dbReference type="EMBL" id="CP086359">
    <property type="protein sequence ID" value="UNI20983.1"/>
    <property type="molecule type" value="Genomic_DNA"/>
</dbReference>
<evidence type="ECO:0000256" key="6">
    <source>
        <dbReference type="ARBA" id="ARBA00041961"/>
    </source>
</evidence>
<dbReference type="PANTHER" id="PTHR23149:SF31">
    <property type="entry name" value="PROTEIN PXR1"/>
    <property type="match status" value="1"/>
</dbReference>
<evidence type="ECO:0000256" key="2">
    <source>
        <dbReference type="ARBA" id="ARBA00022517"/>
    </source>
</evidence>
<dbReference type="GO" id="GO:0006364">
    <property type="term" value="P:rRNA processing"/>
    <property type="evidence" value="ECO:0007669"/>
    <property type="project" value="UniProtKB-KW"/>
</dbReference>
<evidence type="ECO:0000313" key="11">
    <source>
        <dbReference type="Proteomes" id="UP000829364"/>
    </source>
</evidence>
<dbReference type="SMART" id="SM00443">
    <property type="entry name" value="G_patch"/>
    <property type="match status" value="1"/>
</dbReference>
<keyword evidence="10" id="KW-0012">Acyltransferase</keyword>
<organism evidence="10 11">
    <name type="scientific">Purpureocillium takamizusanense</name>
    <dbReference type="NCBI Taxonomy" id="2060973"/>
    <lineage>
        <taxon>Eukaryota</taxon>
        <taxon>Fungi</taxon>
        <taxon>Dikarya</taxon>
        <taxon>Ascomycota</taxon>
        <taxon>Pezizomycotina</taxon>
        <taxon>Sordariomycetes</taxon>
        <taxon>Hypocreomycetidae</taxon>
        <taxon>Hypocreales</taxon>
        <taxon>Ophiocordycipitaceae</taxon>
        <taxon>Purpureocillium</taxon>
    </lineage>
</organism>
<evidence type="ECO:0000256" key="4">
    <source>
        <dbReference type="ARBA" id="ARBA00023242"/>
    </source>
</evidence>
<dbReference type="KEGG" id="ptkz:JDV02_007018"/>
<sequence>MGLLAESKSRGKINKDPNNTKWTRDTTTFGQKMLRAHGWQPGEFLGAKDAAHSTLHTAANASYIRVSVKDDVKGLGWNKAKEDEVTGLDVFSDLLSRLNGKSEESLEGERQARLVMKMNQYVEQKYGPMRFVQGGFLIGDSMKELMENDTAAEETPNSTKKEKKSKKRKASDVEDADEDNESETKKEKRRRKEEKRAKKAAAESTTDNGDDSARADEKKKKKSKKADIPNETDEAKIDKRKSNSKDKKSSTEESEADEPKKSRKSKKDKREKKEKKKRKKAETDESSEGSADDSAVPTGVSTPSGSGTGTSTPRGTRNFVRSRFIAAKRQAMLDTKALNQIFMVKT</sequence>
<dbReference type="RefSeq" id="XP_047844464.1">
    <property type="nucleotide sequence ID" value="XM_047988468.1"/>
</dbReference>
<evidence type="ECO:0000259" key="9">
    <source>
        <dbReference type="PROSITE" id="PS50174"/>
    </source>
</evidence>
<dbReference type="InterPro" id="IPR050656">
    <property type="entry name" value="PINX1"/>
</dbReference>
<feature type="compositionally biased region" description="Low complexity" evidence="8">
    <location>
        <begin position="292"/>
        <end position="317"/>
    </location>
</feature>
<feature type="region of interest" description="Disordered" evidence="8">
    <location>
        <begin position="1"/>
        <end position="25"/>
    </location>
</feature>
<evidence type="ECO:0000256" key="5">
    <source>
        <dbReference type="ARBA" id="ARBA00038007"/>
    </source>
</evidence>
<evidence type="ECO:0000256" key="3">
    <source>
        <dbReference type="ARBA" id="ARBA00022552"/>
    </source>
</evidence>
<gene>
    <name evidence="10" type="primary">PXR1</name>
    <name evidence="10" type="ORF">JDV02_007018</name>
</gene>
<comment type="similarity">
    <text evidence="5">Belongs to the PINX1 family.</text>
</comment>
<dbReference type="GeneID" id="72068967"/>
<protein>
    <recommendedName>
        <fullName evidence="6">PinX1-related protein 1</fullName>
    </recommendedName>
</protein>
<feature type="domain" description="G-patch" evidence="9">
    <location>
        <begin position="26"/>
        <end position="80"/>
    </location>
</feature>
<accession>A0A9Q8QJG9</accession>
<dbReference type="GO" id="GO:0003676">
    <property type="term" value="F:nucleic acid binding"/>
    <property type="evidence" value="ECO:0007669"/>
    <property type="project" value="InterPro"/>
</dbReference>
<feature type="compositionally biased region" description="Basic residues" evidence="8">
    <location>
        <begin position="187"/>
        <end position="199"/>
    </location>
</feature>
<keyword evidence="10" id="KW-0808">Transferase</keyword>
<feature type="compositionally biased region" description="Basic residues" evidence="8">
    <location>
        <begin position="261"/>
        <end position="280"/>
    </location>
</feature>
<feature type="region of interest" description="Disordered" evidence="8">
    <location>
        <begin position="149"/>
        <end position="320"/>
    </location>
</feature>
<keyword evidence="3" id="KW-0698">rRNA processing</keyword>
<evidence type="ECO:0000256" key="1">
    <source>
        <dbReference type="ARBA" id="ARBA00004604"/>
    </source>
</evidence>
<evidence type="ECO:0000256" key="7">
    <source>
        <dbReference type="ARBA" id="ARBA00043878"/>
    </source>
</evidence>
<dbReference type="OrthoDB" id="29523at2759"/>
<feature type="compositionally biased region" description="Polar residues" evidence="8">
    <location>
        <begin position="16"/>
        <end position="25"/>
    </location>
</feature>
<dbReference type="PROSITE" id="PS50174">
    <property type="entry name" value="G_PATCH"/>
    <property type="match status" value="1"/>
</dbReference>
<keyword evidence="4" id="KW-0539">Nucleus</keyword>
<evidence type="ECO:0000256" key="8">
    <source>
        <dbReference type="SAM" id="MobiDB-lite"/>
    </source>
</evidence>
<proteinExistence type="inferred from homology"/>
<dbReference type="Proteomes" id="UP000829364">
    <property type="component" value="Chromosome 6"/>
</dbReference>
<keyword evidence="11" id="KW-1185">Reference proteome</keyword>